<accession>A0AAV4QF95</accession>
<protein>
    <recommendedName>
        <fullName evidence="3">Maturase K</fullName>
    </recommendedName>
</protein>
<reference evidence="1 2" key="1">
    <citation type="submission" date="2021-06" db="EMBL/GenBank/DDBJ databases">
        <title>Caerostris extrusa draft genome.</title>
        <authorList>
            <person name="Kono N."/>
            <person name="Arakawa K."/>
        </authorList>
    </citation>
    <scope>NUCLEOTIDE SEQUENCE [LARGE SCALE GENOMIC DNA]</scope>
</reference>
<proteinExistence type="predicted"/>
<evidence type="ECO:0008006" key="3">
    <source>
        <dbReference type="Google" id="ProtNLM"/>
    </source>
</evidence>
<sequence length="95" mass="10938">MNSALKHLQNVTLGWRDVCQRHSALRTYLIEFKPEEYFIPTSAQDKDSFIRRERALSSISRKLLQIAFPSNLTGGLRTQWVGVYFIISSCTGKNM</sequence>
<name>A0AAV4QF95_CAEEX</name>
<keyword evidence="2" id="KW-1185">Reference proteome</keyword>
<dbReference type="Proteomes" id="UP001054945">
    <property type="component" value="Unassembled WGS sequence"/>
</dbReference>
<dbReference type="AlphaFoldDB" id="A0AAV4QF95"/>
<evidence type="ECO:0000313" key="1">
    <source>
        <dbReference type="EMBL" id="GIY06902.1"/>
    </source>
</evidence>
<comment type="caution">
    <text evidence="1">The sequence shown here is derived from an EMBL/GenBank/DDBJ whole genome shotgun (WGS) entry which is preliminary data.</text>
</comment>
<organism evidence="1 2">
    <name type="scientific">Caerostris extrusa</name>
    <name type="common">Bark spider</name>
    <name type="synonym">Caerostris bankana</name>
    <dbReference type="NCBI Taxonomy" id="172846"/>
    <lineage>
        <taxon>Eukaryota</taxon>
        <taxon>Metazoa</taxon>
        <taxon>Ecdysozoa</taxon>
        <taxon>Arthropoda</taxon>
        <taxon>Chelicerata</taxon>
        <taxon>Arachnida</taxon>
        <taxon>Araneae</taxon>
        <taxon>Araneomorphae</taxon>
        <taxon>Entelegynae</taxon>
        <taxon>Araneoidea</taxon>
        <taxon>Araneidae</taxon>
        <taxon>Caerostris</taxon>
    </lineage>
</organism>
<dbReference type="EMBL" id="BPLR01006013">
    <property type="protein sequence ID" value="GIY06902.1"/>
    <property type="molecule type" value="Genomic_DNA"/>
</dbReference>
<evidence type="ECO:0000313" key="2">
    <source>
        <dbReference type="Proteomes" id="UP001054945"/>
    </source>
</evidence>
<gene>
    <name evidence="1" type="ORF">CEXT_355581</name>
</gene>